<keyword evidence="4" id="KW-1185">Reference proteome</keyword>
<name>A0A6M0H9U9_9CLOT</name>
<dbReference type="InterPro" id="IPR000297">
    <property type="entry name" value="PPIase_PpiC"/>
</dbReference>
<evidence type="ECO:0000313" key="3">
    <source>
        <dbReference type="EMBL" id="NEU06661.1"/>
    </source>
</evidence>
<dbReference type="GO" id="GO:0003755">
    <property type="term" value="F:peptidyl-prolyl cis-trans isomerase activity"/>
    <property type="evidence" value="ECO:0007669"/>
    <property type="project" value="UniProtKB-KW"/>
</dbReference>
<evidence type="ECO:0000256" key="1">
    <source>
        <dbReference type="PROSITE-ProRule" id="PRU00278"/>
    </source>
</evidence>
<dbReference type="PROSITE" id="PS50198">
    <property type="entry name" value="PPIC_PPIASE_2"/>
    <property type="match status" value="1"/>
</dbReference>
<gene>
    <name evidence="3" type="ORF">G3M99_17890</name>
</gene>
<dbReference type="Gene3D" id="3.10.50.40">
    <property type="match status" value="1"/>
</dbReference>
<sequence>MENKILATVNGKNITEQDLEFAISRFPEQNKQYFSTEEGKKQLLNQIINYELVYNFAKDSNLESDEEFKKQLELVKRDLLIQAGITKSFSNVEITEEEITAFYEKNKEMFKTEETVNAKHILVDEEEEAKKIAEDIKNNVISFEEAAEKYSKCPSKAQGGSLGAFERGRMVPEFEDAAFKLDVDAISEPVKTQFGFHIIKVEDKQPSVAKDFEEVKPMIASNLLQEKQNKEFINLVEKLKGTYKVEMK</sequence>
<dbReference type="InterPro" id="IPR023058">
    <property type="entry name" value="PPIase_PpiC_CS"/>
</dbReference>
<organism evidence="3 4">
    <name type="scientific">Clostridium senegalense</name>
    <dbReference type="NCBI Taxonomy" id="1465809"/>
    <lineage>
        <taxon>Bacteria</taxon>
        <taxon>Bacillati</taxon>
        <taxon>Bacillota</taxon>
        <taxon>Clostridia</taxon>
        <taxon>Eubacteriales</taxon>
        <taxon>Clostridiaceae</taxon>
        <taxon>Clostridium</taxon>
    </lineage>
</organism>
<protein>
    <submittedName>
        <fullName evidence="3">Peptidylprolyl isomerase</fullName>
    </submittedName>
</protein>
<dbReference type="EMBL" id="JAAGPU010000068">
    <property type="protein sequence ID" value="NEU06661.1"/>
    <property type="molecule type" value="Genomic_DNA"/>
</dbReference>
<dbReference type="InterPro" id="IPR050245">
    <property type="entry name" value="PrsA_foldase"/>
</dbReference>
<dbReference type="PROSITE" id="PS01096">
    <property type="entry name" value="PPIC_PPIASE_1"/>
    <property type="match status" value="1"/>
</dbReference>
<dbReference type="Pfam" id="PF00639">
    <property type="entry name" value="Rotamase"/>
    <property type="match status" value="1"/>
</dbReference>
<dbReference type="RefSeq" id="WP_061997134.1">
    <property type="nucleotide sequence ID" value="NZ_JAAGPU010000068.1"/>
</dbReference>
<evidence type="ECO:0000259" key="2">
    <source>
        <dbReference type="PROSITE" id="PS50198"/>
    </source>
</evidence>
<keyword evidence="1 3" id="KW-0413">Isomerase</keyword>
<reference evidence="3 4" key="1">
    <citation type="submission" date="2020-02" db="EMBL/GenBank/DDBJ databases">
        <title>Genome assembly of a novel Clostridium senegalense strain.</title>
        <authorList>
            <person name="Gupta T.B."/>
            <person name="Jauregui R."/>
            <person name="Maclean P."/>
            <person name="Nawarathana A."/>
            <person name="Brightwell G."/>
        </authorList>
    </citation>
    <scope>NUCLEOTIDE SEQUENCE [LARGE SCALE GENOMIC DNA]</scope>
    <source>
        <strain evidence="3 4">AGRFS4</strain>
    </source>
</reference>
<proteinExistence type="predicted"/>
<comment type="caution">
    <text evidence="3">The sequence shown here is derived from an EMBL/GenBank/DDBJ whole genome shotgun (WGS) entry which is preliminary data.</text>
</comment>
<dbReference type="InterPro" id="IPR046357">
    <property type="entry name" value="PPIase_dom_sf"/>
</dbReference>
<dbReference type="PANTHER" id="PTHR47245:SF2">
    <property type="entry name" value="PEPTIDYL-PROLYL CIS-TRANS ISOMERASE HP_0175-RELATED"/>
    <property type="match status" value="1"/>
</dbReference>
<dbReference type="SUPFAM" id="SSF54534">
    <property type="entry name" value="FKBP-like"/>
    <property type="match status" value="1"/>
</dbReference>
<dbReference type="Gene3D" id="1.10.8.1040">
    <property type="match status" value="1"/>
</dbReference>
<evidence type="ECO:0000313" key="4">
    <source>
        <dbReference type="Proteomes" id="UP000481872"/>
    </source>
</evidence>
<dbReference type="Proteomes" id="UP000481872">
    <property type="component" value="Unassembled WGS sequence"/>
</dbReference>
<keyword evidence="1" id="KW-0697">Rotamase</keyword>
<dbReference type="AlphaFoldDB" id="A0A6M0H9U9"/>
<accession>A0A6M0H9U9</accession>
<feature type="domain" description="PpiC" evidence="2">
    <location>
        <begin position="113"/>
        <end position="203"/>
    </location>
</feature>
<dbReference type="PANTHER" id="PTHR47245">
    <property type="entry name" value="PEPTIDYLPROLYL ISOMERASE"/>
    <property type="match status" value="1"/>
</dbReference>